<sequence length="760" mass="87876">MANFRDKIDTHFQIIMNEVGLDPVQMQYFIANLPIEKKMKMILSVSKRKAKTLMFIDFFGQLKNETCTEAFYCVKKTFEAGLEHMKMLNAANFLCDALARGVSVPEYFELIILFQKSGVSFPDKLYESVLMHVFMKNVRMKEFGSAHNLFFEWLEMCAKSDALRIKIEVLKSKCCVSNSVLSHILKHIMAKSEINNELNFLPYLINDPFVDHLLLSLNFLGLITPKVKDRSMIDSLKGTAVVHSHEYTKFLDGALNFCDFSEENFLENVKREIKKYLADQSVRLAVELKEIERNKNEYIRVSGERGRIDGQILSSVKDNYEVKDALNTEMVGKRTTTSDKNVDKHTLETACSADADQSRNTNNKTAIKSEIVSKNKTDVEELTKKMDDTLPISNSIDVKKVGEDGKTAKSLKISKKPPRRPPGRATVKKTNPEIVKWRSKNYKVLRLERNKCEIFKKYDEEELMKKFTEDDFVPFIRKMEKVKICNETKETNKGIFPMKKSYALSIALGRVKDADETFIKKIMNLEMVDENVVKQILTYFPTENEIAQIKEGEDLGRAEMFYKVVISDIGTFYECLNCILLSYILSRTELMNMIDILENVISYIMVDEFLAEFVNVSLFVANILSKCAIEGFLIDNLNEFIQDENRKLFHLILSRIENAYKRSEYLSQAKAINYDLLCMEYEEILLLHSKIKESKYDLVEGKNMTFTKNIEQIQEKFTALKKSYEKLSNYLGKNIDEKGFALLDMFYEKAGKYYKTSKGC</sequence>
<dbReference type="HOGENOM" id="CLU_025884_0_0_1"/>
<accession>L2GXD9</accession>
<name>L2GXD9_VAVCU</name>
<dbReference type="GeneID" id="19878327"/>
<proteinExistence type="predicted"/>
<dbReference type="Gene3D" id="1.20.58.2220">
    <property type="entry name" value="Formin, FH2 domain"/>
    <property type="match status" value="1"/>
</dbReference>
<dbReference type="OrthoDB" id="2196228at2759"/>
<dbReference type="AlphaFoldDB" id="L2GXD9"/>
<keyword evidence="3" id="KW-1185">Reference proteome</keyword>
<dbReference type="RefSeq" id="XP_008073463.1">
    <property type="nucleotide sequence ID" value="XM_008075272.1"/>
</dbReference>
<gene>
    <name evidence="2" type="ORF">VCUG_00440</name>
</gene>
<organism evidence="2 3">
    <name type="scientific">Vavraia culicis (isolate floridensis)</name>
    <name type="common">Microsporidian parasite</name>
    <dbReference type="NCBI Taxonomy" id="948595"/>
    <lineage>
        <taxon>Eukaryota</taxon>
        <taxon>Fungi</taxon>
        <taxon>Fungi incertae sedis</taxon>
        <taxon>Microsporidia</taxon>
        <taxon>Pleistophoridae</taxon>
        <taxon>Vavraia</taxon>
    </lineage>
</organism>
<dbReference type="SUPFAM" id="SSF101447">
    <property type="entry name" value="Formin homology 2 domain (FH2 domain)"/>
    <property type="match status" value="1"/>
</dbReference>
<feature type="compositionally biased region" description="Basic residues" evidence="1">
    <location>
        <begin position="412"/>
        <end position="422"/>
    </location>
</feature>
<reference evidence="3" key="1">
    <citation type="submission" date="2011-03" db="EMBL/GenBank/DDBJ databases">
        <title>The genome sequence of Vavraia culicis strain floridensis.</title>
        <authorList>
            <consortium name="The Broad Institute Genome Sequencing Platform"/>
            <person name="Cuomo C."/>
            <person name="Becnel J."/>
            <person name="Sanscrainte N."/>
            <person name="Young S.K."/>
            <person name="Zeng Q."/>
            <person name="Gargeya S."/>
            <person name="Fitzgerald M."/>
            <person name="Haas B."/>
            <person name="Abouelleil A."/>
            <person name="Alvarado L."/>
            <person name="Arachchi H.M."/>
            <person name="Berlin A."/>
            <person name="Chapman S.B."/>
            <person name="Gearin G."/>
            <person name="Goldberg J."/>
            <person name="Griggs A."/>
            <person name="Gujja S."/>
            <person name="Hansen M."/>
            <person name="Heiman D."/>
            <person name="Howarth C."/>
            <person name="Larimer J."/>
            <person name="Lui A."/>
            <person name="MacDonald P.J.P."/>
            <person name="McCowen C."/>
            <person name="Montmayeur A."/>
            <person name="Murphy C."/>
            <person name="Neiman D."/>
            <person name="Pearson M."/>
            <person name="Priest M."/>
            <person name="Roberts A."/>
            <person name="Saif S."/>
            <person name="Shea T."/>
            <person name="Sisk P."/>
            <person name="Stolte C."/>
            <person name="Sykes S."/>
            <person name="Wortman J."/>
            <person name="Nusbaum C."/>
            <person name="Birren B."/>
        </authorList>
    </citation>
    <scope>NUCLEOTIDE SEQUENCE [LARGE SCALE GENOMIC DNA]</scope>
    <source>
        <strain evidence="3">floridensis</strain>
    </source>
</reference>
<dbReference type="InterPro" id="IPR042201">
    <property type="entry name" value="FH2_Formin_sf"/>
</dbReference>
<dbReference type="InParanoid" id="L2GXD9"/>
<evidence type="ECO:0008006" key="4">
    <source>
        <dbReference type="Google" id="ProtNLM"/>
    </source>
</evidence>
<dbReference type="EMBL" id="GL877408">
    <property type="protein sequence ID" value="ELA48017.1"/>
    <property type="molecule type" value="Genomic_DNA"/>
</dbReference>
<evidence type="ECO:0000313" key="3">
    <source>
        <dbReference type="Proteomes" id="UP000011081"/>
    </source>
</evidence>
<dbReference type="VEuPathDB" id="MicrosporidiaDB:VCUG_00440"/>
<dbReference type="OMA" id="YFPTENE"/>
<feature type="region of interest" description="Disordered" evidence="1">
    <location>
        <begin position="401"/>
        <end position="427"/>
    </location>
</feature>
<evidence type="ECO:0000256" key="1">
    <source>
        <dbReference type="SAM" id="MobiDB-lite"/>
    </source>
</evidence>
<dbReference type="Proteomes" id="UP000011081">
    <property type="component" value="Unassembled WGS sequence"/>
</dbReference>
<protein>
    <recommendedName>
        <fullName evidence="4">FH2 domain-containing protein</fullName>
    </recommendedName>
</protein>
<dbReference type="STRING" id="948595.L2GXD9"/>
<evidence type="ECO:0000313" key="2">
    <source>
        <dbReference type="EMBL" id="ELA48017.1"/>
    </source>
</evidence>